<dbReference type="AlphaFoldDB" id="A0A382K3B7"/>
<feature type="domain" description="Helix-turn-helix" evidence="1">
    <location>
        <begin position="14"/>
        <end position="43"/>
    </location>
</feature>
<sequence length="47" mass="5511">MDTSNKKTHPETNWLTEKEVAAMLNITSATLQNWRWRGVGIPYSRFM</sequence>
<protein>
    <recommendedName>
        <fullName evidence="1">Helix-turn-helix domain-containing protein</fullName>
    </recommendedName>
</protein>
<dbReference type="InterPro" id="IPR009061">
    <property type="entry name" value="DNA-bd_dom_put_sf"/>
</dbReference>
<dbReference type="EMBL" id="UINC01077924">
    <property type="protein sequence ID" value="SVC18506.1"/>
    <property type="molecule type" value="Genomic_DNA"/>
</dbReference>
<dbReference type="Pfam" id="PF12728">
    <property type="entry name" value="HTH_17"/>
    <property type="match status" value="1"/>
</dbReference>
<accession>A0A382K3B7</accession>
<feature type="non-terminal residue" evidence="2">
    <location>
        <position position="47"/>
    </location>
</feature>
<dbReference type="SUPFAM" id="SSF46955">
    <property type="entry name" value="Putative DNA-binding domain"/>
    <property type="match status" value="1"/>
</dbReference>
<organism evidence="2">
    <name type="scientific">marine metagenome</name>
    <dbReference type="NCBI Taxonomy" id="408172"/>
    <lineage>
        <taxon>unclassified sequences</taxon>
        <taxon>metagenomes</taxon>
        <taxon>ecological metagenomes</taxon>
    </lineage>
</organism>
<dbReference type="InterPro" id="IPR041657">
    <property type="entry name" value="HTH_17"/>
</dbReference>
<reference evidence="2" key="1">
    <citation type="submission" date="2018-05" db="EMBL/GenBank/DDBJ databases">
        <authorList>
            <person name="Lanie J.A."/>
            <person name="Ng W.-L."/>
            <person name="Kazmierczak K.M."/>
            <person name="Andrzejewski T.M."/>
            <person name="Davidsen T.M."/>
            <person name="Wayne K.J."/>
            <person name="Tettelin H."/>
            <person name="Glass J.I."/>
            <person name="Rusch D."/>
            <person name="Podicherti R."/>
            <person name="Tsui H.-C.T."/>
            <person name="Winkler M.E."/>
        </authorList>
    </citation>
    <scope>NUCLEOTIDE SEQUENCE</scope>
</reference>
<evidence type="ECO:0000259" key="1">
    <source>
        <dbReference type="Pfam" id="PF12728"/>
    </source>
</evidence>
<name>A0A382K3B7_9ZZZZ</name>
<evidence type="ECO:0000313" key="2">
    <source>
        <dbReference type="EMBL" id="SVC18506.1"/>
    </source>
</evidence>
<proteinExistence type="predicted"/>
<gene>
    <name evidence="2" type="ORF">METZ01_LOCUS271360</name>
</gene>